<dbReference type="PANTHER" id="PTHR43409">
    <property type="entry name" value="ANAEROBIC MAGNESIUM-PROTOPORPHYRIN IX MONOMETHYL ESTER CYCLASE-RELATED"/>
    <property type="match status" value="1"/>
</dbReference>
<protein>
    <recommendedName>
        <fullName evidence="8">Radical SAM core domain-containing protein</fullName>
    </recommendedName>
</protein>
<dbReference type="SFLD" id="SFLDG01123">
    <property type="entry name" value="methyltransferase_(Class_B)"/>
    <property type="match status" value="1"/>
</dbReference>
<evidence type="ECO:0000313" key="10">
    <source>
        <dbReference type="Proteomes" id="UP001500893"/>
    </source>
</evidence>
<dbReference type="Proteomes" id="UP001500893">
    <property type="component" value="Unassembled WGS sequence"/>
</dbReference>
<evidence type="ECO:0000256" key="3">
    <source>
        <dbReference type="ARBA" id="ARBA00022679"/>
    </source>
</evidence>
<keyword evidence="4" id="KW-0949">S-adenosyl-L-methionine</keyword>
<gene>
    <name evidence="9" type="ORF">GCM10010521_55740</name>
</gene>
<dbReference type="RefSeq" id="WP_345056924.1">
    <property type="nucleotide sequence ID" value="NZ_BAAAVM010000101.1"/>
</dbReference>
<dbReference type="Pfam" id="PF04055">
    <property type="entry name" value="Radical_SAM"/>
    <property type="match status" value="1"/>
</dbReference>
<dbReference type="InterPro" id="IPR058240">
    <property type="entry name" value="rSAM_sf"/>
</dbReference>
<dbReference type="SUPFAM" id="SSF102114">
    <property type="entry name" value="Radical SAM enzymes"/>
    <property type="match status" value="1"/>
</dbReference>
<keyword evidence="7" id="KW-0411">Iron-sulfur</keyword>
<keyword evidence="6" id="KW-0408">Iron</keyword>
<feature type="domain" description="Radical SAM core" evidence="8">
    <location>
        <begin position="301"/>
        <end position="518"/>
    </location>
</feature>
<comment type="cofactor">
    <cofactor evidence="1">
        <name>[4Fe-4S] cluster</name>
        <dbReference type="ChEBI" id="CHEBI:49883"/>
    </cofactor>
</comment>
<evidence type="ECO:0000313" key="9">
    <source>
        <dbReference type="EMBL" id="GAA2771035.1"/>
    </source>
</evidence>
<dbReference type="InterPro" id="IPR023404">
    <property type="entry name" value="rSAM_horseshoe"/>
</dbReference>
<comment type="caution">
    <text evidence="9">The sequence shown here is derived from an EMBL/GenBank/DDBJ whole genome shotgun (WGS) entry which is preliminary data.</text>
</comment>
<dbReference type="InterPro" id="IPR051198">
    <property type="entry name" value="BchE-like"/>
</dbReference>
<dbReference type="SFLD" id="SFLDS00029">
    <property type="entry name" value="Radical_SAM"/>
    <property type="match status" value="1"/>
</dbReference>
<evidence type="ECO:0000256" key="6">
    <source>
        <dbReference type="ARBA" id="ARBA00023004"/>
    </source>
</evidence>
<keyword evidence="5" id="KW-0479">Metal-binding</keyword>
<keyword evidence="10" id="KW-1185">Reference proteome</keyword>
<dbReference type="EMBL" id="BAAAVM010000101">
    <property type="protein sequence ID" value="GAA2771035.1"/>
    <property type="molecule type" value="Genomic_DNA"/>
</dbReference>
<evidence type="ECO:0000256" key="4">
    <source>
        <dbReference type="ARBA" id="ARBA00022691"/>
    </source>
</evidence>
<dbReference type="SFLD" id="SFLDG01082">
    <property type="entry name" value="B12-binding_domain_containing"/>
    <property type="match status" value="1"/>
</dbReference>
<reference evidence="9 10" key="1">
    <citation type="journal article" date="2019" name="Int. J. Syst. Evol. Microbiol.">
        <title>The Global Catalogue of Microorganisms (GCM) 10K type strain sequencing project: providing services to taxonomists for standard genome sequencing and annotation.</title>
        <authorList>
            <consortium name="The Broad Institute Genomics Platform"/>
            <consortium name="The Broad Institute Genome Sequencing Center for Infectious Disease"/>
            <person name="Wu L."/>
            <person name="Ma J."/>
        </authorList>
    </citation>
    <scope>NUCLEOTIDE SEQUENCE [LARGE SCALE GENOMIC DNA]</scope>
    <source>
        <strain evidence="9 10">JCM 11574</strain>
    </source>
</reference>
<evidence type="ECO:0000256" key="5">
    <source>
        <dbReference type="ARBA" id="ARBA00022723"/>
    </source>
</evidence>
<dbReference type="InterPro" id="IPR006638">
    <property type="entry name" value="Elp3/MiaA/NifB-like_rSAM"/>
</dbReference>
<dbReference type="PANTHER" id="PTHR43409:SF7">
    <property type="entry name" value="BLL1977 PROTEIN"/>
    <property type="match status" value="1"/>
</dbReference>
<keyword evidence="2" id="KW-0489">Methyltransferase</keyword>
<accession>A0ABN3UZ54</accession>
<name>A0ABN3UZ54_9ACTN</name>
<sequence>MASRPRTLLVNPPLWNVYAPHLAVPLLTAALRDHGWPVTAFDLGAVHLRWMLTAETVAGLCERYDRADRLGLDPAAVDEARLLLPSVCDGVEAAWAVVHDPAGLHDHDAFARVARTLGNALVCHSAAFDGFHCDLRSNRQHYSERSSASVLAATRDRDRNPYRWAFETLLPPRLADPGLGMVGVSVSADTQLIPAMTVAALVREHRPDLRIVMGGNYITRIAGRWRGRHPFFDLVDDFVLYEGEDAIVALCENLFEGGTRPVPGRSSLTPDGRLDFAPARDVDLATLLAPDFDDYDLDAYLAPGPVLPVLASRSCAWNCAFCSIPFASNRYRHRDATAVVDEMQHLARRYGSTSFMFVDEIMTQRTLREVGAELVRRDAGLHWYGETRFSAGLDDDLAATLHRSGCRRLDLGLESYNQRVLDLMRKGTRIEHIEPGVEALLRAGVPVHLFCITGFPGETVEEARRTAAFVERTLRRSTEEFGLPYSTSVNGPFILDLLSPVGEHPEQFGITVLHPGPDEDLALSVDYIAASGLTGSEAAVLAAEADALPDTGRTAPLQHRGLIGESEEYAFLRCVLDTGVPPGRPTAEPAVFTPAPGDLLRLADGVTWRVSADTRTVGLYAAGADSILRLPSRWTGLLSELDKGVGPGRGDDGRWDDDVLDVLCTLWTFGFLADPQRHATPLPAGDMPGLRVRATPGWRRSVDPDTGRARLTSLVTGREVALNVHAFLLWLDHAGGGQPAAADRDAVADMIRVELLQAYLGDDPVTTEAASGRETGREDA</sequence>
<evidence type="ECO:0000256" key="1">
    <source>
        <dbReference type="ARBA" id="ARBA00001966"/>
    </source>
</evidence>
<dbReference type="InterPro" id="IPR034466">
    <property type="entry name" value="Methyltransferase_Class_B"/>
</dbReference>
<keyword evidence="3" id="KW-0808">Transferase</keyword>
<dbReference type="SMART" id="SM00729">
    <property type="entry name" value="Elp3"/>
    <property type="match status" value="1"/>
</dbReference>
<evidence type="ECO:0000256" key="7">
    <source>
        <dbReference type="ARBA" id="ARBA00023014"/>
    </source>
</evidence>
<proteinExistence type="predicted"/>
<dbReference type="Gene3D" id="3.80.30.20">
    <property type="entry name" value="tm_1862 like domain"/>
    <property type="match status" value="1"/>
</dbReference>
<organism evidence="9 10">
    <name type="scientific">Streptomyces rameus</name>
    <dbReference type="NCBI Taxonomy" id="68261"/>
    <lineage>
        <taxon>Bacteria</taxon>
        <taxon>Bacillati</taxon>
        <taxon>Actinomycetota</taxon>
        <taxon>Actinomycetes</taxon>
        <taxon>Kitasatosporales</taxon>
        <taxon>Streptomycetaceae</taxon>
        <taxon>Streptomyces</taxon>
    </lineage>
</organism>
<dbReference type="PROSITE" id="PS51918">
    <property type="entry name" value="RADICAL_SAM"/>
    <property type="match status" value="1"/>
</dbReference>
<evidence type="ECO:0000259" key="8">
    <source>
        <dbReference type="PROSITE" id="PS51918"/>
    </source>
</evidence>
<dbReference type="CDD" id="cd01335">
    <property type="entry name" value="Radical_SAM"/>
    <property type="match status" value="1"/>
</dbReference>
<evidence type="ECO:0000256" key="2">
    <source>
        <dbReference type="ARBA" id="ARBA00022603"/>
    </source>
</evidence>
<dbReference type="InterPro" id="IPR007197">
    <property type="entry name" value="rSAM"/>
</dbReference>